<evidence type="ECO:0000313" key="2">
    <source>
        <dbReference type="Proteomes" id="UP000499080"/>
    </source>
</evidence>
<comment type="caution">
    <text evidence="1">The sequence shown here is derived from an EMBL/GenBank/DDBJ whole genome shotgun (WGS) entry which is preliminary data.</text>
</comment>
<accession>A0A4Y2I1M1</accession>
<gene>
    <name evidence="1" type="ORF">AVEN_208127_1</name>
</gene>
<keyword evidence="2" id="KW-1185">Reference proteome</keyword>
<dbReference type="EMBL" id="BGPR01002311">
    <property type="protein sequence ID" value="GBM71415.1"/>
    <property type="molecule type" value="Genomic_DNA"/>
</dbReference>
<sequence>MKFGLQTFNQNSRSITNFGINWRRSRRSKFISPFLHYTTKDKKDHIVNEHGRSLPSNVSLMVGKRVLQGYVWECRGNGAIDTDTGDKTKVLKSTGIFLISLLGDPDDSM</sequence>
<protein>
    <submittedName>
        <fullName evidence="1">Uncharacterized protein</fullName>
    </submittedName>
</protein>
<reference evidence="1 2" key="1">
    <citation type="journal article" date="2019" name="Sci. Rep.">
        <title>Orb-weaving spider Araneus ventricosus genome elucidates the spidroin gene catalogue.</title>
        <authorList>
            <person name="Kono N."/>
            <person name="Nakamura H."/>
            <person name="Ohtoshi R."/>
            <person name="Moran D.A.P."/>
            <person name="Shinohara A."/>
            <person name="Yoshida Y."/>
            <person name="Fujiwara M."/>
            <person name="Mori M."/>
            <person name="Tomita M."/>
            <person name="Arakawa K."/>
        </authorList>
    </citation>
    <scope>NUCLEOTIDE SEQUENCE [LARGE SCALE GENOMIC DNA]</scope>
</reference>
<evidence type="ECO:0000313" key="1">
    <source>
        <dbReference type="EMBL" id="GBM71415.1"/>
    </source>
</evidence>
<dbReference type="AlphaFoldDB" id="A0A4Y2I1M1"/>
<proteinExistence type="predicted"/>
<organism evidence="1 2">
    <name type="scientific">Araneus ventricosus</name>
    <name type="common">Orbweaver spider</name>
    <name type="synonym">Epeira ventricosa</name>
    <dbReference type="NCBI Taxonomy" id="182803"/>
    <lineage>
        <taxon>Eukaryota</taxon>
        <taxon>Metazoa</taxon>
        <taxon>Ecdysozoa</taxon>
        <taxon>Arthropoda</taxon>
        <taxon>Chelicerata</taxon>
        <taxon>Arachnida</taxon>
        <taxon>Araneae</taxon>
        <taxon>Araneomorphae</taxon>
        <taxon>Entelegynae</taxon>
        <taxon>Araneoidea</taxon>
        <taxon>Araneidae</taxon>
        <taxon>Araneus</taxon>
    </lineage>
</organism>
<name>A0A4Y2I1M1_ARAVE</name>
<dbReference type="Proteomes" id="UP000499080">
    <property type="component" value="Unassembled WGS sequence"/>
</dbReference>